<reference evidence="2 3" key="1">
    <citation type="submission" date="2024-02" db="EMBL/GenBank/DDBJ databases">
        <title>Adaptive strategies in a cosmopolitan and abundant soil bacterium.</title>
        <authorList>
            <person name="Carini P."/>
        </authorList>
    </citation>
    <scope>NUCLEOTIDE SEQUENCE [LARGE SCALE GENOMIC DNA]</scope>
    <source>
        <strain evidence="2 3">AZCC 1608</strain>
    </source>
</reference>
<evidence type="ECO:0000313" key="3">
    <source>
        <dbReference type="Proteomes" id="UP001364224"/>
    </source>
</evidence>
<feature type="transmembrane region" description="Helical" evidence="1">
    <location>
        <begin position="57"/>
        <end position="78"/>
    </location>
</feature>
<feature type="transmembrane region" description="Helical" evidence="1">
    <location>
        <begin position="186"/>
        <end position="208"/>
    </location>
</feature>
<sequence>MKTDELVALLSTNLEPVDRNSVVRTLYVAIAAGSIVAFGVAVVGLGFRADLMTARALMFLAIKLAFAIGIVGLALLYLSRLARPGGERKISSALLVAVPFLIIMVLAAISLGSAPRSHWESMIVGDEWLECLLSIPIIAIVPFAVSIWAVRKGAPTNLSRAGAFAGLIAGGVSAMAYALHCTDDSLPFIAVWYGGTIVLCTLAGALLGPRLLRW</sequence>
<dbReference type="RefSeq" id="WP_334480171.1">
    <property type="nucleotide sequence ID" value="NZ_JAZHRV010000001.1"/>
</dbReference>
<proteinExistence type="predicted"/>
<feature type="transmembrane region" description="Helical" evidence="1">
    <location>
        <begin position="132"/>
        <end position="150"/>
    </location>
</feature>
<protein>
    <recommendedName>
        <fullName evidence="4">DUF1109 domain-containing protein</fullName>
    </recommendedName>
</protein>
<keyword evidence="1" id="KW-0472">Membrane</keyword>
<keyword evidence="3" id="KW-1185">Reference proteome</keyword>
<gene>
    <name evidence="2" type="ORF">V1286_002700</name>
</gene>
<accession>A0ABU8BAM1</accession>
<dbReference type="Pfam" id="PF06532">
    <property type="entry name" value="NrsF"/>
    <property type="match status" value="1"/>
</dbReference>
<evidence type="ECO:0000313" key="2">
    <source>
        <dbReference type="EMBL" id="MEH2555171.1"/>
    </source>
</evidence>
<feature type="transmembrane region" description="Helical" evidence="1">
    <location>
        <begin position="162"/>
        <end position="180"/>
    </location>
</feature>
<keyword evidence="1" id="KW-1133">Transmembrane helix</keyword>
<organism evidence="2 3">
    <name type="scientific">Bradyrhizobium algeriense</name>
    <dbReference type="NCBI Taxonomy" id="634784"/>
    <lineage>
        <taxon>Bacteria</taxon>
        <taxon>Pseudomonadati</taxon>
        <taxon>Pseudomonadota</taxon>
        <taxon>Alphaproteobacteria</taxon>
        <taxon>Hyphomicrobiales</taxon>
        <taxon>Nitrobacteraceae</taxon>
        <taxon>Bradyrhizobium</taxon>
    </lineage>
</organism>
<feature type="transmembrane region" description="Helical" evidence="1">
    <location>
        <begin position="90"/>
        <end position="112"/>
    </location>
</feature>
<name>A0ABU8BAM1_9BRAD</name>
<evidence type="ECO:0000256" key="1">
    <source>
        <dbReference type="SAM" id="Phobius"/>
    </source>
</evidence>
<dbReference type="InterPro" id="IPR009495">
    <property type="entry name" value="NrsF"/>
</dbReference>
<dbReference type="Proteomes" id="UP001364224">
    <property type="component" value="Unassembled WGS sequence"/>
</dbReference>
<feature type="transmembrane region" description="Helical" evidence="1">
    <location>
        <begin position="26"/>
        <end position="45"/>
    </location>
</feature>
<evidence type="ECO:0008006" key="4">
    <source>
        <dbReference type="Google" id="ProtNLM"/>
    </source>
</evidence>
<keyword evidence="1" id="KW-0812">Transmembrane</keyword>
<comment type="caution">
    <text evidence="2">The sequence shown here is derived from an EMBL/GenBank/DDBJ whole genome shotgun (WGS) entry which is preliminary data.</text>
</comment>
<dbReference type="EMBL" id="JAZHRV010000001">
    <property type="protein sequence ID" value="MEH2555171.1"/>
    <property type="molecule type" value="Genomic_DNA"/>
</dbReference>